<dbReference type="AlphaFoldDB" id="A0A7Y2PYS7"/>
<evidence type="ECO:0000313" key="5">
    <source>
        <dbReference type="EMBL" id="NNH02573.1"/>
    </source>
</evidence>
<feature type="coiled-coil region" evidence="1">
    <location>
        <begin position="258"/>
        <end position="285"/>
    </location>
</feature>
<keyword evidence="3" id="KW-1133">Transmembrane helix</keyword>
<evidence type="ECO:0000256" key="3">
    <source>
        <dbReference type="SAM" id="Phobius"/>
    </source>
</evidence>
<proteinExistence type="predicted"/>
<feature type="transmembrane region" description="Helical" evidence="3">
    <location>
        <begin position="49"/>
        <end position="70"/>
    </location>
</feature>
<gene>
    <name evidence="5" type="ORF">HLA99_01650</name>
</gene>
<sequence length="366" mass="37875">MNATTDSVELEHLPELADETIARIEHEVVSGIRRDAAATAKRARRRRTVWLTSGAAAAAIVVLAVVAPSISGLVLRSSGGASVADTAQAPAPAQVFEPDSGGDRLGAEAVSGASDGTAGREVIATARATVLVDDAAAAARAIGDAAAERGGYVESMTLDGSGVVSQSPGRTTIDGGLVYDPSMPYPLGGDWITVRVPADQLADTIAALSELGEVQASAINRQDVTEQTVDLRARIDAAQASVDRLTALMAQAGSVADLITAEQALADRQATLESYQQQLTSLESQISLSSLTVSLVEPAEVVRADPAGFGDGIVTGWNWLLATLNGIVIALGFLLPWLAVAAVAWLVVWGVRRIVKRNRAAKTPVD</sequence>
<keyword evidence="1" id="KW-0175">Coiled coil</keyword>
<accession>A0A7Y2PYS7</accession>
<evidence type="ECO:0000256" key="1">
    <source>
        <dbReference type="SAM" id="Coils"/>
    </source>
</evidence>
<comment type="caution">
    <text evidence="5">The sequence shown here is derived from an EMBL/GenBank/DDBJ whole genome shotgun (WGS) entry which is preliminary data.</text>
</comment>
<dbReference type="RefSeq" id="WP_167041276.1">
    <property type="nucleotide sequence ID" value="NZ_BAAANA010000003.1"/>
</dbReference>
<name>A0A7Y2PYS7_9MICO</name>
<dbReference type="InterPro" id="IPR025645">
    <property type="entry name" value="DUF4349"/>
</dbReference>
<dbReference type="EMBL" id="JABEMB010000001">
    <property type="protein sequence ID" value="NNH02573.1"/>
    <property type="molecule type" value="Genomic_DNA"/>
</dbReference>
<reference evidence="5 6" key="1">
    <citation type="submission" date="2020-05" db="EMBL/GenBank/DDBJ databases">
        <title>MicrobeNet Type strains.</title>
        <authorList>
            <person name="Nicholson A.C."/>
        </authorList>
    </citation>
    <scope>NUCLEOTIDE SEQUENCE [LARGE SCALE GENOMIC DNA]</scope>
    <source>
        <strain evidence="5 6">JCM 14282</strain>
    </source>
</reference>
<dbReference type="Proteomes" id="UP000543598">
    <property type="component" value="Unassembled WGS sequence"/>
</dbReference>
<dbReference type="Pfam" id="PF14257">
    <property type="entry name" value="DUF4349"/>
    <property type="match status" value="1"/>
</dbReference>
<evidence type="ECO:0000313" key="6">
    <source>
        <dbReference type="Proteomes" id="UP000543598"/>
    </source>
</evidence>
<keyword evidence="3" id="KW-0812">Transmembrane</keyword>
<feature type="region of interest" description="Disordered" evidence="2">
    <location>
        <begin position="93"/>
        <end position="113"/>
    </location>
</feature>
<evidence type="ECO:0000256" key="2">
    <source>
        <dbReference type="SAM" id="MobiDB-lite"/>
    </source>
</evidence>
<keyword evidence="6" id="KW-1185">Reference proteome</keyword>
<feature type="domain" description="DUF4349" evidence="4">
    <location>
        <begin position="192"/>
        <end position="349"/>
    </location>
</feature>
<feature type="transmembrane region" description="Helical" evidence="3">
    <location>
        <begin position="327"/>
        <end position="349"/>
    </location>
</feature>
<evidence type="ECO:0000259" key="4">
    <source>
        <dbReference type="Pfam" id="PF14257"/>
    </source>
</evidence>
<keyword evidence="3" id="KW-0472">Membrane</keyword>
<organism evidence="5 6">
    <name type="scientific">Microbacterium ulmi</name>
    <dbReference type="NCBI Taxonomy" id="179095"/>
    <lineage>
        <taxon>Bacteria</taxon>
        <taxon>Bacillati</taxon>
        <taxon>Actinomycetota</taxon>
        <taxon>Actinomycetes</taxon>
        <taxon>Micrococcales</taxon>
        <taxon>Microbacteriaceae</taxon>
        <taxon>Microbacterium</taxon>
    </lineage>
</organism>
<protein>
    <submittedName>
        <fullName evidence="5">DUF4349 domain-containing protein</fullName>
    </submittedName>
</protein>